<dbReference type="InterPro" id="IPR003812">
    <property type="entry name" value="Fido"/>
</dbReference>
<dbReference type="GeneID" id="14308784"/>
<proteinExistence type="predicted"/>
<dbReference type="InParanoid" id="L0HBM9"/>
<name>L0HBM9_METFS</name>
<dbReference type="eggNOG" id="arCOG03110">
    <property type="taxonomic scope" value="Archaea"/>
</dbReference>
<dbReference type="Pfam" id="PF13784">
    <property type="entry name" value="Fic_N"/>
    <property type="match status" value="1"/>
</dbReference>
<dbReference type="InterPro" id="IPR040198">
    <property type="entry name" value="Fido_containing"/>
</dbReference>
<dbReference type="Pfam" id="PF02661">
    <property type="entry name" value="Fic"/>
    <property type="match status" value="1"/>
</dbReference>
<dbReference type="STRING" id="593750.Metfor_0111"/>
<dbReference type="OrthoDB" id="350952at2157"/>
<evidence type="ECO:0000259" key="1">
    <source>
        <dbReference type="PROSITE" id="PS51459"/>
    </source>
</evidence>
<dbReference type="Gene3D" id="1.10.3290.10">
    <property type="entry name" value="Fido-like domain"/>
    <property type="match status" value="1"/>
</dbReference>
<dbReference type="PROSITE" id="PS51459">
    <property type="entry name" value="FIDO"/>
    <property type="match status" value="1"/>
</dbReference>
<keyword evidence="3" id="KW-1185">Reference proteome</keyword>
<protein>
    <recommendedName>
        <fullName evidence="1">Fido domain-containing protein</fullName>
    </recommendedName>
</protein>
<sequence length="361" mass="41413">MAFNRLRPNNELPPLPPAIDLETKPILKKCISAHRALATLKGAGDLIPNQAILINAIPLQEAKASSEIENIVTTGDDLYRASIIPSAATDPQTKEVLRYRSALRRGYDLLGKYHISNVVLKEICEVLLDREVQIRWFGDTKIKNRATDETIYTAPEGGDILRDKLDRLEQYIREGNSIDPLIRLALIHYQFEAIHPFEDGNGRTGRILNILFLIERGLLDIPVLYLSRGIIARKNDYYRLLRQVTEEGAWEEWILFMLSVIEETSVWTYERILAIRHLLDETTEKCKRELPSTVYSKDLVELVFVQPYCKTQFVVDAGIAKRQTAASYLQEMEKIGVLESRKIGRERIYIHPALLHLLREP</sequence>
<dbReference type="PIRSF" id="PIRSF038925">
    <property type="entry name" value="AMP-prot_trans"/>
    <property type="match status" value="1"/>
</dbReference>
<dbReference type="RefSeq" id="WP_015284160.1">
    <property type="nucleotide sequence ID" value="NC_019943.1"/>
</dbReference>
<evidence type="ECO:0000313" key="3">
    <source>
        <dbReference type="Proteomes" id="UP000010824"/>
    </source>
</evidence>
<dbReference type="AlphaFoldDB" id="L0HBM9"/>
<dbReference type="InterPro" id="IPR048770">
    <property type="entry name" value="SoFic-like_C"/>
</dbReference>
<gene>
    <name evidence="2" type="ordered locus">Metfor_0111</name>
</gene>
<dbReference type="Proteomes" id="UP000010824">
    <property type="component" value="Chromosome"/>
</dbReference>
<dbReference type="InterPro" id="IPR025758">
    <property type="entry name" value="Fic/DOC_N"/>
</dbReference>
<dbReference type="InterPro" id="IPR036597">
    <property type="entry name" value="Fido-like_dom_sf"/>
</dbReference>
<dbReference type="PANTHER" id="PTHR13504:SF35">
    <property type="entry name" value="PROTEIN ADENYLYLTRANSFERASE SOFIC"/>
    <property type="match status" value="1"/>
</dbReference>
<organism evidence="2 3">
    <name type="scientific">Methanoregula formicica (strain DSM 22288 / NBRC 105244 / SMSP)</name>
    <dbReference type="NCBI Taxonomy" id="593750"/>
    <lineage>
        <taxon>Archaea</taxon>
        <taxon>Methanobacteriati</taxon>
        <taxon>Methanobacteriota</taxon>
        <taxon>Stenosarchaea group</taxon>
        <taxon>Methanomicrobia</taxon>
        <taxon>Methanomicrobiales</taxon>
        <taxon>Methanoregulaceae</taxon>
        <taxon>Methanoregula</taxon>
    </lineage>
</organism>
<dbReference type="PANTHER" id="PTHR13504">
    <property type="entry name" value="FIDO DOMAIN-CONTAINING PROTEIN DDB_G0283145"/>
    <property type="match status" value="1"/>
</dbReference>
<dbReference type="KEGG" id="mfo:Metfor_0111"/>
<dbReference type="EMBL" id="CP003167">
    <property type="protein sequence ID" value="AGB01196.1"/>
    <property type="molecule type" value="Genomic_DNA"/>
</dbReference>
<dbReference type="InterPro" id="IPR026287">
    <property type="entry name" value="SoFic-like"/>
</dbReference>
<evidence type="ECO:0000313" key="2">
    <source>
        <dbReference type="EMBL" id="AGB01196.1"/>
    </source>
</evidence>
<reference evidence="3" key="1">
    <citation type="submission" date="2011-12" db="EMBL/GenBank/DDBJ databases">
        <title>Complete sequence of Methanoregula formicicum SMSP.</title>
        <authorList>
            <person name="Lucas S."/>
            <person name="Han J."/>
            <person name="Lapidus A."/>
            <person name="Cheng J.-F."/>
            <person name="Goodwin L."/>
            <person name="Pitluck S."/>
            <person name="Peters L."/>
            <person name="Ovchinnikova G."/>
            <person name="Teshima H."/>
            <person name="Detter J.C."/>
            <person name="Han C."/>
            <person name="Tapia R."/>
            <person name="Land M."/>
            <person name="Hauser L."/>
            <person name="Kyrpides N."/>
            <person name="Ivanova N."/>
            <person name="Pagani I."/>
            <person name="Imachi H."/>
            <person name="Tamaki H."/>
            <person name="Sekiguchi Y."/>
            <person name="Kamagata Y."/>
            <person name="Cadillo-Quiroz H."/>
            <person name="Zinder S."/>
            <person name="Liu W.-T."/>
            <person name="Woyke T."/>
        </authorList>
    </citation>
    <scope>NUCLEOTIDE SEQUENCE [LARGE SCALE GENOMIC DNA]</scope>
    <source>
        <strain evidence="3">DSM 22288 / NBRC 105244 / SMSP</strain>
    </source>
</reference>
<dbReference type="HOGENOM" id="CLU_047250_1_1_2"/>
<reference evidence="2 3" key="2">
    <citation type="journal article" date="2014" name="Genome Announc.">
        <title>Complete Genome Sequence of Methanoregula formicica SMSPT, a Mesophilic Hydrogenotrophic Methanogen Isolated from a Methanogenic Upflow Anaerobic Sludge Blanket Reactor.</title>
        <authorList>
            <person name="Yamamoto K."/>
            <person name="Tamaki H."/>
            <person name="Cadillo-Quiroz H."/>
            <person name="Imachi H."/>
            <person name="Kyrpides N."/>
            <person name="Woyke T."/>
            <person name="Goodwin L."/>
            <person name="Zinder S.H."/>
            <person name="Kamagata Y."/>
            <person name="Liu W.T."/>
        </authorList>
    </citation>
    <scope>NUCLEOTIDE SEQUENCE [LARGE SCALE GENOMIC DNA]</scope>
    <source>
        <strain evidence="3">DSM 22288 / NBRC 105244 / SMSP</strain>
    </source>
</reference>
<accession>L0HBM9</accession>
<feature type="domain" description="Fido" evidence="1">
    <location>
        <begin position="115"/>
        <end position="259"/>
    </location>
</feature>
<dbReference type="SUPFAM" id="SSF140931">
    <property type="entry name" value="Fic-like"/>
    <property type="match status" value="1"/>
</dbReference>
<dbReference type="Pfam" id="PF21248">
    <property type="entry name" value="SoFic-like_C"/>
    <property type="match status" value="1"/>
</dbReference>